<reference evidence="2 3" key="1">
    <citation type="journal article" date="2022" name="Nat. Plants">
        <title>Genomes of leafy and leafless Platanthera orchids illuminate the evolution of mycoheterotrophy.</title>
        <authorList>
            <person name="Li M.H."/>
            <person name="Liu K.W."/>
            <person name="Li Z."/>
            <person name="Lu H.C."/>
            <person name="Ye Q.L."/>
            <person name="Zhang D."/>
            <person name="Wang J.Y."/>
            <person name="Li Y.F."/>
            <person name="Zhong Z.M."/>
            <person name="Liu X."/>
            <person name="Yu X."/>
            <person name="Liu D.K."/>
            <person name="Tu X.D."/>
            <person name="Liu B."/>
            <person name="Hao Y."/>
            <person name="Liao X.Y."/>
            <person name="Jiang Y.T."/>
            <person name="Sun W.H."/>
            <person name="Chen J."/>
            <person name="Chen Y.Q."/>
            <person name="Ai Y."/>
            <person name="Zhai J.W."/>
            <person name="Wu S.S."/>
            <person name="Zhou Z."/>
            <person name="Hsiao Y.Y."/>
            <person name="Wu W.L."/>
            <person name="Chen Y.Y."/>
            <person name="Lin Y.F."/>
            <person name="Hsu J.L."/>
            <person name="Li C.Y."/>
            <person name="Wang Z.W."/>
            <person name="Zhao X."/>
            <person name="Zhong W.Y."/>
            <person name="Ma X.K."/>
            <person name="Ma L."/>
            <person name="Huang J."/>
            <person name="Chen G.Z."/>
            <person name="Huang M.Z."/>
            <person name="Huang L."/>
            <person name="Peng D.H."/>
            <person name="Luo Y.B."/>
            <person name="Zou S.Q."/>
            <person name="Chen S.P."/>
            <person name="Lan S."/>
            <person name="Tsai W.C."/>
            <person name="Van de Peer Y."/>
            <person name="Liu Z.J."/>
        </authorList>
    </citation>
    <scope>NUCLEOTIDE SEQUENCE [LARGE SCALE GENOMIC DNA]</scope>
    <source>
        <strain evidence="2">Lor287</strain>
    </source>
</reference>
<dbReference type="EMBL" id="JBBWWQ010000004">
    <property type="protein sequence ID" value="KAK8949716.1"/>
    <property type="molecule type" value="Genomic_DNA"/>
</dbReference>
<protein>
    <submittedName>
        <fullName evidence="2">Uncharacterized protein</fullName>
    </submittedName>
</protein>
<accession>A0AAP0BUU9</accession>
<sequence length="116" mass="13242">MEELKVADIAVQTLLKLTLAIQMGNGCVIRRTTVKVVVGELQSRREKLEKTLSQLEQKIGELYRLIVALRMSILGYLSDPHILLMIILRNINSICKFQTKQQINLPNQKSVSIFYS</sequence>
<name>A0AAP0BUU9_9ASPA</name>
<keyword evidence="3" id="KW-1185">Reference proteome</keyword>
<dbReference type="AlphaFoldDB" id="A0AAP0BUU9"/>
<dbReference type="Proteomes" id="UP001418222">
    <property type="component" value="Unassembled WGS sequence"/>
</dbReference>
<organism evidence="2 3">
    <name type="scientific">Platanthera zijinensis</name>
    <dbReference type="NCBI Taxonomy" id="2320716"/>
    <lineage>
        <taxon>Eukaryota</taxon>
        <taxon>Viridiplantae</taxon>
        <taxon>Streptophyta</taxon>
        <taxon>Embryophyta</taxon>
        <taxon>Tracheophyta</taxon>
        <taxon>Spermatophyta</taxon>
        <taxon>Magnoliopsida</taxon>
        <taxon>Liliopsida</taxon>
        <taxon>Asparagales</taxon>
        <taxon>Orchidaceae</taxon>
        <taxon>Orchidoideae</taxon>
        <taxon>Orchideae</taxon>
        <taxon>Orchidinae</taxon>
        <taxon>Platanthera</taxon>
    </lineage>
</organism>
<comment type="caution">
    <text evidence="2">The sequence shown here is derived from an EMBL/GenBank/DDBJ whole genome shotgun (WGS) entry which is preliminary data.</text>
</comment>
<feature type="coiled-coil region" evidence="1">
    <location>
        <begin position="38"/>
        <end position="65"/>
    </location>
</feature>
<evidence type="ECO:0000256" key="1">
    <source>
        <dbReference type="SAM" id="Coils"/>
    </source>
</evidence>
<evidence type="ECO:0000313" key="2">
    <source>
        <dbReference type="EMBL" id="KAK8949716.1"/>
    </source>
</evidence>
<gene>
    <name evidence="2" type="ORF">KSP39_PZI005760</name>
</gene>
<evidence type="ECO:0000313" key="3">
    <source>
        <dbReference type="Proteomes" id="UP001418222"/>
    </source>
</evidence>
<keyword evidence="1" id="KW-0175">Coiled coil</keyword>
<proteinExistence type="predicted"/>